<name>A0ABL0DRT9_RHOPR</name>
<organism evidence="1 2">
    <name type="scientific">Rhodnius prolixus</name>
    <name type="common">Triatomid bug</name>
    <dbReference type="NCBI Taxonomy" id="13249"/>
    <lineage>
        <taxon>Eukaryota</taxon>
        <taxon>Metazoa</taxon>
        <taxon>Ecdysozoa</taxon>
        <taxon>Arthropoda</taxon>
        <taxon>Hexapoda</taxon>
        <taxon>Insecta</taxon>
        <taxon>Pterygota</taxon>
        <taxon>Neoptera</taxon>
        <taxon>Paraneoptera</taxon>
        <taxon>Hemiptera</taxon>
        <taxon>Heteroptera</taxon>
        <taxon>Panheteroptera</taxon>
        <taxon>Cimicomorpha</taxon>
        <taxon>Reduviidae</taxon>
        <taxon>Triatominae</taxon>
        <taxon>Rhodnius</taxon>
    </lineage>
</organism>
<dbReference type="InterPro" id="IPR032675">
    <property type="entry name" value="LRR_dom_sf"/>
</dbReference>
<dbReference type="Gene3D" id="3.80.10.10">
    <property type="entry name" value="Ribonuclease Inhibitor"/>
    <property type="match status" value="1"/>
</dbReference>
<dbReference type="EMBL" id="ACPB03002878">
    <property type="status" value="NOT_ANNOTATED_CDS"/>
    <property type="molecule type" value="Genomic_DNA"/>
</dbReference>
<protein>
    <submittedName>
        <fullName evidence="1">Uncharacterized protein</fullName>
    </submittedName>
</protein>
<evidence type="ECO:0000313" key="2">
    <source>
        <dbReference type="Proteomes" id="UP000015103"/>
    </source>
</evidence>
<keyword evidence="2" id="KW-1185">Reference proteome</keyword>
<dbReference type="Proteomes" id="UP000015103">
    <property type="component" value="Unassembled WGS sequence"/>
</dbReference>
<proteinExistence type="predicted"/>
<dbReference type="EnsemblMetazoa" id="RPRC005425.R144">
    <property type="protein sequence ID" value="RPRC005425.P144"/>
    <property type="gene ID" value="RPRC005425"/>
</dbReference>
<reference evidence="1" key="1">
    <citation type="submission" date="2025-05" db="UniProtKB">
        <authorList>
            <consortium name="EnsemblMetazoa"/>
        </authorList>
    </citation>
    <scope>IDENTIFICATION</scope>
</reference>
<sequence>MRCAQSQKMKGGEVCFRLQPVKLVSDNKTLPDGLKEYTRYGTKQKSRKKEHHNGGDYVIEINGNLLSVLGQGALRFIDRPWNPGKARQVTSVQFSSLDYNYVASVMSKMKTRFPHAEYFNFIDTNISCLGQINSLADLQGLTALTIDAVGNPIHGKPWRSYAIYRLSHWGLKHINGTQITVIEITTSDLEFRGLSDVVISCLPDNLLEPLLDRLQLNGSMTHPREWLDLTEPSIRTVVAKEALQWRKTKQEYSTWREKGKIHLENIISMTLCTLMKLKSLNNEWSVILREIIRDTLVDYSHIDTYMKQCISQIHI</sequence>
<evidence type="ECO:0000313" key="1">
    <source>
        <dbReference type="EnsemblMetazoa" id="RPRC005425.P144"/>
    </source>
</evidence>
<accession>A0ABL0DRT9</accession>